<dbReference type="Proteomes" id="UP000648187">
    <property type="component" value="Unassembled WGS sequence"/>
</dbReference>
<organism evidence="1 2">
    <name type="scientific">Spodoptera exigua</name>
    <name type="common">Beet armyworm</name>
    <name type="synonym">Noctua fulgens</name>
    <dbReference type="NCBI Taxonomy" id="7107"/>
    <lineage>
        <taxon>Eukaryota</taxon>
        <taxon>Metazoa</taxon>
        <taxon>Ecdysozoa</taxon>
        <taxon>Arthropoda</taxon>
        <taxon>Hexapoda</taxon>
        <taxon>Insecta</taxon>
        <taxon>Pterygota</taxon>
        <taxon>Neoptera</taxon>
        <taxon>Endopterygota</taxon>
        <taxon>Lepidoptera</taxon>
        <taxon>Glossata</taxon>
        <taxon>Ditrysia</taxon>
        <taxon>Noctuoidea</taxon>
        <taxon>Noctuidae</taxon>
        <taxon>Amphipyrinae</taxon>
        <taxon>Spodoptera</taxon>
    </lineage>
</organism>
<protein>
    <submittedName>
        <fullName evidence="1">Uncharacterized protein</fullName>
    </submittedName>
</protein>
<reference evidence="1" key="1">
    <citation type="submission" date="2020-08" db="EMBL/GenBank/DDBJ databases">
        <title>Spodoptera exigua strain:BAW_Kor-Di-RS1 Genome sequencing and assembly.</title>
        <authorList>
            <person name="Kim J."/>
            <person name="Nam H.Y."/>
            <person name="Kwon M."/>
            <person name="Choi J.H."/>
            <person name="Cho S.R."/>
            <person name="Kim G.-H."/>
        </authorList>
    </citation>
    <scope>NUCLEOTIDE SEQUENCE</scope>
    <source>
        <strain evidence="1">BAW_Kor-Di-RS1</strain>
        <tissue evidence="1">Whole-body</tissue>
    </source>
</reference>
<keyword evidence="2" id="KW-1185">Reference proteome</keyword>
<dbReference type="EMBL" id="JACKWZ010000666">
    <property type="protein sequence ID" value="KAF9405889.1"/>
    <property type="molecule type" value="Genomic_DNA"/>
</dbReference>
<proteinExistence type="predicted"/>
<name>A0A835G5F5_SPOEX</name>
<sequence length="115" mass="13062">MSKGWILGHNEEDAAQNRVTLTKGETSDDYILFYQQTCDVPAIPYDFGRCDVVYRGEPNEKIYRFETSSSFLPSSIYTEGLGTNVGKVRLVSQRGEMLYAIVRMYGKIIEDNSES</sequence>
<accession>A0A835G5F5</accession>
<dbReference type="AlphaFoldDB" id="A0A835G5F5"/>
<evidence type="ECO:0000313" key="2">
    <source>
        <dbReference type="Proteomes" id="UP000648187"/>
    </source>
</evidence>
<evidence type="ECO:0000313" key="1">
    <source>
        <dbReference type="EMBL" id="KAF9405889.1"/>
    </source>
</evidence>
<comment type="caution">
    <text evidence="1">The sequence shown here is derived from an EMBL/GenBank/DDBJ whole genome shotgun (WGS) entry which is preliminary data.</text>
</comment>
<gene>
    <name evidence="1" type="ORF">HW555_013555</name>
</gene>